<reference evidence="3" key="1">
    <citation type="submission" date="2021-11" db="EMBL/GenBank/DDBJ databases">
        <authorList>
            <consortium name="Genoscope - CEA"/>
            <person name="William W."/>
        </authorList>
    </citation>
    <scope>NUCLEOTIDE SEQUENCE</scope>
</reference>
<proteinExistence type="predicted"/>
<feature type="chain" id="PRO_5035246166" description="ISP1 C-terminal domain-containing protein" evidence="2">
    <location>
        <begin position="26"/>
        <end position="307"/>
    </location>
</feature>
<feature type="compositionally biased region" description="Low complexity" evidence="1">
    <location>
        <begin position="42"/>
        <end position="53"/>
    </location>
</feature>
<evidence type="ECO:0000256" key="2">
    <source>
        <dbReference type="SAM" id="SignalP"/>
    </source>
</evidence>
<feature type="signal peptide" evidence="2">
    <location>
        <begin position="1"/>
        <end position="25"/>
    </location>
</feature>
<feature type="region of interest" description="Disordered" evidence="1">
    <location>
        <begin position="42"/>
        <end position="95"/>
    </location>
</feature>
<name>A0A8J2X7L9_9STRA</name>
<protein>
    <recommendedName>
        <fullName evidence="5">ISP1 C-terminal domain-containing protein</fullName>
    </recommendedName>
</protein>
<sequence length="307" mass="32494">MAALFGDATDWSACTALLAAGGVGALVSCACAMGDDEPTAEDAAAAWGAQQDPRPAATVTWDGDKHPPAPTHRAGVPPAWGDADEVPAATPDAEPAKSSFWAASTPDAAATAKAAPATKTSFWAASASEPEEPLAEPVTFEQATGAARLEAARRCRAAEVTESERQFMREFTAMMAAGLVVVLRVDGSDGVAVTLSLQEFRNEPILEWHFTENGERGRLSLSDIQTVRGQQLNDELARRSFVIEGRDRVLVFHSETPDICALVIDGLAMLVADHKRRAARRRSSLGPARKAIAARRSSPKKPLAANN</sequence>
<evidence type="ECO:0000313" key="3">
    <source>
        <dbReference type="EMBL" id="CAH0380177.1"/>
    </source>
</evidence>
<evidence type="ECO:0000256" key="1">
    <source>
        <dbReference type="SAM" id="MobiDB-lite"/>
    </source>
</evidence>
<organism evidence="3 4">
    <name type="scientific">Pelagomonas calceolata</name>
    <dbReference type="NCBI Taxonomy" id="35677"/>
    <lineage>
        <taxon>Eukaryota</taxon>
        <taxon>Sar</taxon>
        <taxon>Stramenopiles</taxon>
        <taxon>Ochrophyta</taxon>
        <taxon>Pelagophyceae</taxon>
        <taxon>Pelagomonadales</taxon>
        <taxon>Pelagomonadaceae</taxon>
        <taxon>Pelagomonas</taxon>
    </lineage>
</organism>
<accession>A0A8J2X7L9</accession>
<evidence type="ECO:0000313" key="4">
    <source>
        <dbReference type="Proteomes" id="UP000789595"/>
    </source>
</evidence>
<dbReference type="AlphaFoldDB" id="A0A8J2X7L9"/>
<dbReference type="Proteomes" id="UP000789595">
    <property type="component" value="Unassembled WGS sequence"/>
</dbReference>
<gene>
    <name evidence="3" type="ORF">PECAL_6P18190</name>
</gene>
<keyword evidence="2" id="KW-0732">Signal</keyword>
<evidence type="ECO:0008006" key="5">
    <source>
        <dbReference type="Google" id="ProtNLM"/>
    </source>
</evidence>
<comment type="caution">
    <text evidence="3">The sequence shown here is derived from an EMBL/GenBank/DDBJ whole genome shotgun (WGS) entry which is preliminary data.</text>
</comment>
<dbReference type="EMBL" id="CAKKNE010000006">
    <property type="protein sequence ID" value="CAH0380177.1"/>
    <property type="molecule type" value="Genomic_DNA"/>
</dbReference>
<keyword evidence="4" id="KW-1185">Reference proteome</keyword>
<feature type="region of interest" description="Disordered" evidence="1">
    <location>
        <begin position="281"/>
        <end position="307"/>
    </location>
</feature>